<comment type="similarity">
    <text evidence="1">Belongs to the prokaryotic/mitochondrial release factor family.</text>
</comment>
<keyword evidence="4" id="KW-0378">Hydrolase</keyword>
<dbReference type="Gene3D" id="3.30.160.20">
    <property type="match status" value="1"/>
</dbReference>
<dbReference type="AlphaFoldDB" id="A0A8J7J4D2"/>
<dbReference type="NCBIfam" id="NF006718">
    <property type="entry name" value="PRK09256.1"/>
    <property type="match status" value="1"/>
</dbReference>
<comment type="caution">
    <text evidence="4">The sequence shown here is derived from an EMBL/GenBank/DDBJ whole genome shotgun (WGS) entry which is preliminary data.</text>
</comment>
<evidence type="ECO:0000313" key="4">
    <source>
        <dbReference type="EMBL" id="MBJ6369667.1"/>
    </source>
</evidence>
<dbReference type="Pfam" id="PF00472">
    <property type="entry name" value="RF-1"/>
    <property type="match status" value="1"/>
</dbReference>
<dbReference type="GO" id="GO:0072344">
    <property type="term" value="P:rescue of stalled ribosome"/>
    <property type="evidence" value="ECO:0007669"/>
    <property type="project" value="TreeGrafter"/>
</dbReference>
<dbReference type="Proteomes" id="UP000610931">
    <property type="component" value="Unassembled WGS sequence"/>
</dbReference>
<reference evidence="4" key="1">
    <citation type="submission" date="2020-12" db="EMBL/GenBank/DDBJ databases">
        <title>Snuella sp. nov., isolated from sediment in Incheon.</title>
        <authorList>
            <person name="Kim W."/>
        </authorList>
    </citation>
    <scope>NUCLEOTIDE SEQUENCE</scope>
    <source>
        <strain evidence="4">CAU 1569</strain>
    </source>
</reference>
<dbReference type="PANTHER" id="PTHR47814">
    <property type="entry name" value="PEPTIDYL-TRNA HYDROLASE ARFB"/>
    <property type="match status" value="1"/>
</dbReference>
<feature type="compositionally biased region" description="Basic and acidic residues" evidence="2">
    <location>
        <begin position="124"/>
        <end position="135"/>
    </location>
</feature>
<dbReference type="PROSITE" id="PS00745">
    <property type="entry name" value="RF_PROK_I"/>
    <property type="match status" value="1"/>
</dbReference>
<dbReference type="RefSeq" id="WP_199116793.1">
    <property type="nucleotide sequence ID" value="NZ_JAELVQ010000034.1"/>
</dbReference>
<feature type="domain" description="Prokaryotic-type class I peptide chain release factors" evidence="3">
    <location>
        <begin position="17"/>
        <end position="33"/>
    </location>
</feature>
<dbReference type="PANTHER" id="PTHR47814:SF1">
    <property type="entry name" value="PEPTIDYL-TRNA HYDROLASE ARFB"/>
    <property type="match status" value="1"/>
</dbReference>
<evidence type="ECO:0000313" key="5">
    <source>
        <dbReference type="Proteomes" id="UP000610931"/>
    </source>
</evidence>
<protein>
    <submittedName>
        <fullName evidence="4">Aminoacyl-tRNA hydrolase</fullName>
        <ecNumber evidence="4">3.1.1.29</ecNumber>
    </submittedName>
</protein>
<dbReference type="GO" id="GO:0043022">
    <property type="term" value="F:ribosome binding"/>
    <property type="evidence" value="ECO:0007669"/>
    <property type="project" value="TreeGrafter"/>
</dbReference>
<dbReference type="GO" id="GO:0003747">
    <property type="term" value="F:translation release factor activity"/>
    <property type="evidence" value="ECO:0007669"/>
    <property type="project" value="InterPro"/>
</dbReference>
<dbReference type="EC" id="3.1.1.29" evidence="4"/>
<sequence>MINKETLLQEAVFKAVRSSGSGGQHVNKVASKVELMFDLEASLVFNDGEKQRIKEKLKHRLTTKGVLVLQCDESRSQHKNKELVAKRFFDLIRTSLVRPKKRVPTKVPKAVIRKRLKSKRIRSDRKENRKKPDID</sequence>
<gene>
    <name evidence="4" type="primary">arfB</name>
    <name evidence="4" type="ORF">JF259_16395</name>
</gene>
<evidence type="ECO:0000256" key="1">
    <source>
        <dbReference type="ARBA" id="ARBA00010835"/>
    </source>
</evidence>
<evidence type="ECO:0000259" key="3">
    <source>
        <dbReference type="PROSITE" id="PS00745"/>
    </source>
</evidence>
<proteinExistence type="inferred from homology"/>
<accession>A0A8J7J4D2</accession>
<organism evidence="4 5">
    <name type="scientific">Snuella sedimenti</name>
    <dbReference type="NCBI Taxonomy" id="2798802"/>
    <lineage>
        <taxon>Bacteria</taxon>
        <taxon>Pseudomonadati</taxon>
        <taxon>Bacteroidota</taxon>
        <taxon>Flavobacteriia</taxon>
        <taxon>Flavobacteriales</taxon>
        <taxon>Flavobacteriaceae</taxon>
        <taxon>Snuella</taxon>
    </lineage>
</organism>
<feature type="region of interest" description="Disordered" evidence="2">
    <location>
        <begin position="116"/>
        <end position="135"/>
    </location>
</feature>
<dbReference type="EMBL" id="JAELVQ010000034">
    <property type="protein sequence ID" value="MBJ6369667.1"/>
    <property type="molecule type" value="Genomic_DNA"/>
</dbReference>
<dbReference type="GO" id="GO:0004045">
    <property type="term" value="F:peptidyl-tRNA hydrolase activity"/>
    <property type="evidence" value="ECO:0007669"/>
    <property type="project" value="UniProtKB-EC"/>
</dbReference>
<evidence type="ECO:0000256" key="2">
    <source>
        <dbReference type="SAM" id="MobiDB-lite"/>
    </source>
</evidence>
<keyword evidence="5" id="KW-1185">Reference proteome</keyword>
<dbReference type="SUPFAM" id="SSF75620">
    <property type="entry name" value="Release factor"/>
    <property type="match status" value="1"/>
</dbReference>
<dbReference type="InterPro" id="IPR000352">
    <property type="entry name" value="Pep_chain_release_fac_I"/>
</dbReference>
<name>A0A8J7J4D2_9FLAO</name>
<dbReference type="InterPro" id="IPR045853">
    <property type="entry name" value="Pep_chain_release_fac_I_sf"/>
</dbReference>